<feature type="domain" description="SET" evidence="1">
    <location>
        <begin position="66"/>
        <end position="171"/>
    </location>
</feature>
<dbReference type="EMBL" id="CAJNOQ010000496">
    <property type="protein sequence ID" value="CAF0807904.1"/>
    <property type="molecule type" value="Genomic_DNA"/>
</dbReference>
<evidence type="ECO:0000313" key="5">
    <source>
        <dbReference type="EMBL" id="CAF3780960.1"/>
    </source>
</evidence>
<evidence type="ECO:0000259" key="1">
    <source>
        <dbReference type="Pfam" id="PF21549"/>
    </source>
</evidence>
<comment type="caution">
    <text evidence="2">The sequence shown here is derived from an EMBL/GenBank/DDBJ whole genome shotgun (WGS) entry which is preliminary data.</text>
</comment>
<dbReference type="InterPro" id="IPR046341">
    <property type="entry name" value="SET_dom_sf"/>
</dbReference>
<dbReference type="InterPro" id="IPR001214">
    <property type="entry name" value="SET_dom"/>
</dbReference>
<dbReference type="EMBL" id="CAJNOK010006710">
    <property type="protein sequence ID" value="CAF1012067.1"/>
    <property type="molecule type" value="Genomic_DNA"/>
</dbReference>
<evidence type="ECO:0000313" key="3">
    <source>
        <dbReference type="EMBL" id="CAF1012067.1"/>
    </source>
</evidence>
<dbReference type="Proteomes" id="UP000681722">
    <property type="component" value="Unassembled WGS sequence"/>
</dbReference>
<organism evidence="2 6">
    <name type="scientific">Didymodactylos carnosus</name>
    <dbReference type="NCBI Taxonomy" id="1234261"/>
    <lineage>
        <taxon>Eukaryota</taxon>
        <taxon>Metazoa</taxon>
        <taxon>Spiralia</taxon>
        <taxon>Gnathifera</taxon>
        <taxon>Rotifera</taxon>
        <taxon>Eurotatoria</taxon>
        <taxon>Bdelloidea</taxon>
        <taxon>Philodinida</taxon>
        <taxon>Philodinidae</taxon>
        <taxon>Didymodactylos</taxon>
    </lineage>
</organism>
<evidence type="ECO:0000313" key="6">
    <source>
        <dbReference type="Proteomes" id="UP000663829"/>
    </source>
</evidence>
<dbReference type="Proteomes" id="UP000682733">
    <property type="component" value="Unassembled WGS sequence"/>
</dbReference>
<keyword evidence="6" id="KW-1185">Reference proteome</keyword>
<proteinExistence type="predicted"/>
<dbReference type="Proteomes" id="UP000663829">
    <property type="component" value="Unassembled WGS sequence"/>
</dbReference>
<name>A0A813T0J2_9BILA</name>
<dbReference type="AlphaFoldDB" id="A0A813T0J2"/>
<evidence type="ECO:0000313" key="4">
    <source>
        <dbReference type="EMBL" id="CAF3593431.1"/>
    </source>
</evidence>
<dbReference type="Proteomes" id="UP000677228">
    <property type="component" value="Unassembled WGS sequence"/>
</dbReference>
<dbReference type="EMBL" id="CAJOBA010006719">
    <property type="protein sequence ID" value="CAF3780960.1"/>
    <property type="molecule type" value="Genomic_DNA"/>
</dbReference>
<evidence type="ECO:0000313" key="2">
    <source>
        <dbReference type="EMBL" id="CAF0807904.1"/>
    </source>
</evidence>
<gene>
    <name evidence="2" type="ORF">GPM918_LOCUS3874</name>
    <name evidence="3" type="ORF">OVA965_LOCUS15093</name>
    <name evidence="4" type="ORF">SRO942_LOCUS3874</name>
    <name evidence="5" type="ORF">TMI583_LOCUS15099</name>
</gene>
<reference evidence="2" key="1">
    <citation type="submission" date="2021-02" db="EMBL/GenBank/DDBJ databases">
        <authorList>
            <person name="Nowell W R."/>
        </authorList>
    </citation>
    <scope>NUCLEOTIDE SEQUENCE</scope>
</reference>
<dbReference type="Gene3D" id="2.170.270.10">
    <property type="entry name" value="SET domain"/>
    <property type="match status" value="1"/>
</dbReference>
<dbReference type="Pfam" id="PF21549">
    <property type="entry name" value="PRDM2_PR"/>
    <property type="match status" value="1"/>
</dbReference>
<sequence length="191" mass="22081">MSGLTCILCYNDHTEDECEEFTLLPKLPGIEKKLCSSTTSNLSKVLLSLPTQIQLRRCDDSISFYSTVRIFKNTIIGPYDGRFIPEDKITTPPRNGFLIKIFRSQGNFVLDARDERKCNWCTLIPPAKTSQEINCLLFQRKYKLYAKVVREIKSNESLNIWYSANYAQMIRAKETPDGDKFSKKRNYPCIL</sequence>
<protein>
    <recommendedName>
        <fullName evidence="1">SET domain-containing protein</fullName>
    </recommendedName>
</protein>
<accession>A0A813T0J2</accession>
<dbReference type="OrthoDB" id="40579at2759"/>
<dbReference type="EMBL" id="CAJOBC010000496">
    <property type="protein sequence ID" value="CAF3593431.1"/>
    <property type="molecule type" value="Genomic_DNA"/>
</dbReference>